<evidence type="ECO:0000256" key="1">
    <source>
        <dbReference type="SAM" id="MobiDB-lite"/>
    </source>
</evidence>
<sequence length="509" mass="58234">MASGFAIKGIVKNYRRIPSIIESIKSIRRSELAEGVYIVSLHKNTPKHEVDEIVNKIRLSAGNPCLEKTSLFLQHHSQMRNFYTRKGAESESDWLKRLPEDLRNINNIVKREALPHDKSFTFSPLYRILTDRLFNAAIHNCKYIIVTADLLMGCGITNNKVEKKLLSMGSILGGESMVPLHDIAHRLSYKGLRIENPIVGSCHDQCLVVPVSMLGKIFSSNMYPTFKNFDQCMALFLNAVVTHSAEKMDGKHERNKVIHMPNEVYLDAARRKYLEEKLEETNKLDAIDEEAREEYGNEIGRIGDKSTCLVFALSARDFFLTNRFNEDTPLYSGTERGIRFMCSNYCTMRDEGGFRPRLIMSAYGPTSYPIIFNTLYDQFNVQYYPCVSGVVLSFIGDDQLAPEPESLVDIVVRSIKNPSIRIFSGDGETVYQDGRRVDVGGEGKNQKFNREERTILNVLRIIKAYNEERTKEDEDEEEEEEEEEEQQTAATVTVESQWDLSLERGENWV</sequence>
<name>A0A2U9QW33_9VIRU</name>
<organism evidence="3 4">
    <name type="scientific">White spot syndrome virus</name>
    <dbReference type="NCBI Taxonomy" id="342409"/>
    <lineage>
        <taxon>Viruses</taxon>
        <taxon>Viruses incertae sedis</taxon>
        <taxon>Naldaviricetes</taxon>
        <taxon>Nimaviridae</taxon>
        <taxon>Whispovirus</taxon>
    </lineage>
</organism>
<evidence type="ECO:0000313" key="3">
    <source>
        <dbReference type="EMBL" id="AWU58845.1"/>
    </source>
</evidence>
<dbReference type="Proteomes" id="UP000273684">
    <property type="component" value="Genome"/>
</dbReference>
<dbReference type="EMBL" id="KU216744">
    <property type="protein sequence ID" value="AWU58845.1"/>
    <property type="molecule type" value="Genomic_DNA"/>
</dbReference>
<protein>
    <recommendedName>
        <fullName evidence="2">White spot syndrome virus (WSSV) Orf116/126 C-terminal domain-containing protein</fullName>
    </recommendedName>
</protein>
<reference evidence="3 4" key="1">
    <citation type="journal article" date="2016" name="Genome Announc.">
        <title>Draft Genome Sequence of White Spot Syndrome Virus Isolated from Cultured Litopenaeus vannamei in Mexico.</title>
        <authorList>
            <person name="Rodriguez-Anaya L.Z."/>
            <person name="Gonzalez-Galaviz J.R."/>
            <person name="Casillas-Hernandez R."/>
            <person name="Lares-Villa F."/>
            <person name="Estrada K."/>
            <person name="Ibarra-Gamez J.C."/>
            <person name="Sanchez-Flores A."/>
        </authorList>
    </citation>
    <scope>NUCLEOTIDE SEQUENCE [LARGE SCALE GENOMIC DNA]</scope>
    <source>
        <strain evidence="3 4">MEX2008</strain>
    </source>
</reference>
<evidence type="ECO:0000313" key="4">
    <source>
        <dbReference type="Proteomes" id="UP000273684"/>
    </source>
</evidence>
<feature type="domain" description="White spot syndrome virus (WSSV) Orf116/126 C-terminal" evidence="2">
    <location>
        <begin position="117"/>
        <end position="243"/>
    </location>
</feature>
<feature type="region of interest" description="Disordered" evidence="1">
    <location>
        <begin position="468"/>
        <end position="509"/>
    </location>
</feature>
<evidence type="ECO:0000259" key="2">
    <source>
        <dbReference type="Pfam" id="PF07056"/>
    </source>
</evidence>
<proteinExistence type="predicted"/>
<dbReference type="Pfam" id="PF07056">
    <property type="entry name" value="DUF1335"/>
    <property type="match status" value="1"/>
</dbReference>
<feature type="compositionally biased region" description="Acidic residues" evidence="1">
    <location>
        <begin position="473"/>
        <end position="486"/>
    </location>
</feature>
<feature type="compositionally biased region" description="Polar residues" evidence="1">
    <location>
        <begin position="487"/>
        <end position="499"/>
    </location>
</feature>
<accession>A0A2U9QW33</accession>
<dbReference type="InterPro" id="IPR009766">
    <property type="entry name" value="WSSV_Orf116/126_C"/>
</dbReference>